<dbReference type="InterPro" id="IPR050908">
    <property type="entry name" value="SmbC-like"/>
</dbReference>
<dbReference type="EMBL" id="OBEL01000001">
    <property type="protein sequence ID" value="SNZ07565.1"/>
    <property type="molecule type" value="Genomic_DNA"/>
</dbReference>
<evidence type="ECO:0000256" key="3">
    <source>
        <dbReference type="ARBA" id="ARBA00023163"/>
    </source>
</evidence>
<evidence type="ECO:0000256" key="2">
    <source>
        <dbReference type="ARBA" id="ARBA00023125"/>
    </source>
</evidence>
<keyword evidence="3" id="KW-0804">Transcription</keyword>
<dbReference type="Proteomes" id="UP000219439">
    <property type="component" value="Unassembled WGS sequence"/>
</dbReference>
<dbReference type="PROSITE" id="PS01124">
    <property type="entry name" value="HTH_ARAC_FAMILY_2"/>
    <property type="match status" value="1"/>
</dbReference>
<evidence type="ECO:0000256" key="1">
    <source>
        <dbReference type="ARBA" id="ARBA00023015"/>
    </source>
</evidence>
<keyword evidence="2" id="KW-0238">DNA-binding</keyword>
<sequence length="283" mass="31756">MNKHMQDSYLKRIERVLAYLSDHLDEDLDLDKLADVACFSRCHFHRIYHGLMNETVMQSVRRLRMHRAAGDLIRTSSEITAIAKRAGYGSVEAFSRAFKSSYGAAPASYRSIRQDIPVVSIPTMELKKMFDVEIKSIDPMKLACVDHHGDYMQVGKAFEKAGIWAAKNGLLNQTAKSIGIYYDDPASVETEKLRSAAGFVVDKDYSDEEYGISTRSVGGGRHAVLIHKGPYAELGKAYQWFFGAWLSESGEETAEAPCFECYLNDPKTTVPSDLVTEIYMPLK</sequence>
<dbReference type="SMART" id="SM00871">
    <property type="entry name" value="AraC_E_bind"/>
    <property type="match status" value="1"/>
</dbReference>
<feature type="domain" description="HTH araC/xylS-type" evidence="4">
    <location>
        <begin position="14"/>
        <end position="112"/>
    </location>
</feature>
<protein>
    <submittedName>
        <fullName evidence="5">Transcriptional regulator, AraC family</fullName>
    </submittedName>
</protein>
<dbReference type="SUPFAM" id="SSF46689">
    <property type="entry name" value="Homeodomain-like"/>
    <property type="match status" value="2"/>
</dbReference>
<organism evidence="5 6">
    <name type="scientific">Cohaesibacter gelatinilyticus</name>
    <dbReference type="NCBI Taxonomy" id="372072"/>
    <lineage>
        <taxon>Bacteria</taxon>
        <taxon>Pseudomonadati</taxon>
        <taxon>Pseudomonadota</taxon>
        <taxon>Alphaproteobacteria</taxon>
        <taxon>Hyphomicrobiales</taxon>
        <taxon>Cohaesibacteraceae</taxon>
    </lineage>
</organism>
<dbReference type="InterPro" id="IPR011256">
    <property type="entry name" value="Reg_factor_effector_dom_sf"/>
</dbReference>
<gene>
    <name evidence="5" type="ORF">SAMN06265368_1097</name>
</gene>
<dbReference type="OrthoDB" id="9816011at2"/>
<accession>A0A285NDN1</accession>
<dbReference type="SMART" id="SM00342">
    <property type="entry name" value="HTH_ARAC"/>
    <property type="match status" value="1"/>
</dbReference>
<evidence type="ECO:0000313" key="5">
    <source>
        <dbReference type="EMBL" id="SNZ07565.1"/>
    </source>
</evidence>
<dbReference type="Pfam" id="PF12833">
    <property type="entry name" value="HTH_18"/>
    <property type="match status" value="1"/>
</dbReference>
<keyword evidence="6" id="KW-1185">Reference proteome</keyword>
<dbReference type="SUPFAM" id="SSF55136">
    <property type="entry name" value="Probable bacterial effector-binding domain"/>
    <property type="match status" value="1"/>
</dbReference>
<dbReference type="AlphaFoldDB" id="A0A285NDN1"/>
<dbReference type="GO" id="GO:0043565">
    <property type="term" value="F:sequence-specific DNA binding"/>
    <property type="evidence" value="ECO:0007669"/>
    <property type="project" value="InterPro"/>
</dbReference>
<evidence type="ECO:0000259" key="4">
    <source>
        <dbReference type="PROSITE" id="PS01124"/>
    </source>
</evidence>
<dbReference type="RefSeq" id="WP_097152335.1">
    <property type="nucleotide sequence ID" value="NZ_OBEL01000001.1"/>
</dbReference>
<keyword evidence="1" id="KW-0805">Transcription regulation</keyword>
<dbReference type="Pfam" id="PF06445">
    <property type="entry name" value="GyrI-like"/>
    <property type="match status" value="1"/>
</dbReference>
<dbReference type="Gene3D" id="1.10.10.60">
    <property type="entry name" value="Homeodomain-like"/>
    <property type="match status" value="2"/>
</dbReference>
<dbReference type="InterPro" id="IPR018060">
    <property type="entry name" value="HTH_AraC"/>
</dbReference>
<dbReference type="Gene3D" id="3.20.80.10">
    <property type="entry name" value="Regulatory factor, effector binding domain"/>
    <property type="match status" value="1"/>
</dbReference>
<dbReference type="PANTHER" id="PTHR40055">
    <property type="entry name" value="TRANSCRIPTIONAL REGULATOR YGIV-RELATED"/>
    <property type="match status" value="1"/>
</dbReference>
<name>A0A285NDN1_9HYPH</name>
<dbReference type="GO" id="GO:0003700">
    <property type="term" value="F:DNA-binding transcription factor activity"/>
    <property type="evidence" value="ECO:0007669"/>
    <property type="project" value="InterPro"/>
</dbReference>
<dbReference type="InterPro" id="IPR029442">
    <property type="entry name" value="GyrI-like"/>
</dbReference>
<dbReference type="PRINTS" id="PR00032">
    <property type="entry name" value="HTHARAC"/>
</dbReference>
<dbReference type="InterPro" id="IPR009057">
    <property type="entry name" value="Homeodomain-like_sf"/>
</dbReference>
<dbReference type="InterPro" id="IPR020449">
    <property type="entry name" value="Tscrpt_reg_AraC-type_HTH"/>
</dbReference>
<dbReference type="PANTHER" id="PTHR40055:SF1">
    <property type="entry name" value="TRANSCRIPTIONAL REGULATOR YGIV-RELATED"/>
    <property type="match status" value="1"/>
</dbReference>
<reference evidence="5 6" key="1">
    <citation type="submission" date="2017-09" db="EMBL/GenBank/DDBJ databases">
        <authorList>
            <person name="Ehlers B."/>
            <person name="Leendertz F.H."/>
        </authorList>
    </citation>
    <scope>NUCLEOTIDE SEQUENCE [LARGE SCALE GENOMIC DNA]</scope>
    <source>
        <strain evidence="5 6">DSM 18289</strain>
    </source>
</reference>
<dbReference type="InterPro" id="IPR010499">
    <property type="entry name" value="AraC_E-bd"/>
</dbReference>
<proteinExistence type="predicted"/>
<evidence type="ECO:0000313" key="6">
    <source>
        <dbReference type="Proteomes" id="UP000219439"/>
    </source>
</evidence>